<dbReference type="SUPFAM" id="SSF81321">
    <property type="entry name" value="Family A G protein-coupled receptor-like"/>
    <property type="match status" value="1"/>
</dbReference>
<dbReference type="CDD" id="cd14978">
    <property type="entry name" value="7tmA_FMRFamide_R-like"/>
    <property type="match status" value="1"/>
</dbReference>
<dbReference type="PROSITE" id="PS50262">
    <property type="entry name" value="G_PROTEIN_RECEP_F1_2"/>
    <property type="match status" value="1"/>
</dbReference>
<evidence type="ECO:0000313" key="8">
    <source>
        <dbReference type="Proteomes" id="UP000694941"/>
    </source>
</evidence>
<feature type="domain" description="G-protein coupled receptors family 1 profile" evidence="7">
    <location>
        <begin position="46"/>
        <end position="311"/>
    </location>
</feature>
<keyword evidence="5 6" id="KW-0472">Membrane</keyword>
<evidence type="ECO:0000256" key="3">
    <source>
        <dbReference type="ARBA" id="ARBA00022692"/>
    </source>
</evidence>
<keyword evidence="9 10" id="KW-0675">Receptor</keyword>
<keyword evidence="4 6" id="KW-1133">Transmembrane helix</keyword>
<name>A0ABM1SEX0_LIMPO</name>
<organism evidence="8 9">
    <name type="scientific">Limulus polyphemus</name>
    <name type="common">Atlantic horseshoe crab</name>
    <dbReference type="NCBI Taxonomy" id="6850"/>
    <lineage>
        <taxon>Eukaryota</taxon>
        <taxon>Metazoa</taxon>
        <taxon>Ecdysozoa</taxon>
        <taxon>Arthropoda</taxon>
        <taxon>Chelicerata</taxon>
        <taxon>Merostomata</taxon>
        <taxon>Xiphosura</taxon>
        <taxon>Limulidae</taxon>
        <taxon>Limulus</taxon>
    </lineage>
</organism>
<dbReference type="PANTHER" id="PTHR46641">
    <property type="entry name" value="FMRFAMIDE RECEPTOR-RELATED"/>
    <property type="match status" value="1"/>
</dbReference>
<evidence type="ECO:0000256" key="6">
    <source>
        <dbReference type="SAM" id="Phobius"/>
    </source>
</evidence>
<dbReference type="InterPro" id="IPR017452">
    <property type="entry name" value="GPCR_Rhodpsn_7TM"/>
</dbReference>
<evidence type="ECO:0000313" key="9">
    <source>
        <dbReference type="RefSeq" id="XP_022242175.1"/>
    </source>
</evidence>
<feature type="transmembrane region" description="Helical" evidence="6">
    <location>
        <begin position="146"/>
        <end position="164"/>
    </location>
</feature>
<dbReference type="Pfam" id="PF00001">
    <property type="entry name" value="7tm_1"/>
    <property type="match status" value="1"/>
</dbReference>
<accession>A0ABM1SEX0</accession>
<comment type="similarity">
    <text evidence="2">Belongs to the G-protein coupled receptor 1 family.</text>
</comment>
<sequence>MDDMTSTETPVVECNDVPQPNQILVSAQHIGYGVVVPVICFFGLCTNCVNLVVLTRPEMKETIFTYLTSLAAADLVTVTMMMFSSLYRGLGIKSYGWLVFDIYVHLPIAIISSSTGTLLIVAITFERCFYVKWPTVAKRFSRKSTAKRVVTVIVLSSLLFHIPFCFSMKVDKNSVEIQATKFNKSSGFLVYNWIRLSLFGFIPAFLIAVINSILIYAVRQMKKLRHKLIAQRQLAEDRRQGEQIRLTITLIAITCMFYIGELPSNIFSRKTATHILFGGNKCMMHSQFYKIMSLIINILVTLQYTLNFVFYCALNKKFMNVLRKVCPGTRRKKRASYRQSYYSSGIPTIAQARQ</sequence>
<reference evidence="9 10" key="1">
    <citation type="submission" date="2025-05" db="UniProtKB">
        <authorList>
            <consortium name="RefSeq"/>
        </authorList>
    </citation>
    <scope>IDENTIFICATION</scope>
    <source>
        <tissue evidence="9 10">Muscle</tissue>
    </source>
</reference>
<protein>
    <submittedName>
        <fullName evidence="9 10">Probable G-protein coupled receptor B0563.6</fullName>
    </submittedName>
</protein>
<feature type="transmembrane region" description="Helical" evidence="6">
    <location>
        <begin position="66"/>
        <end position="90"/>
    </location>
</feature>
<dbReference type="Gene3D" id="1.20.1070.10">
    <property type="entry name" value="Rhodopsin 7-helix transmembrane proteins"/>
    <property type="match status" value="1"/>
</dbReference>
<dbReference type="InterPro" id="IPR000276">
    <property type="entry name" value="GPCR_Rhodpsn"/>
</dbReference>
<comment type="subcellular location">
    <subcellularLocation>
        <location evidence="1">Membrane</location>
    </subcellularLocation>
</comment>
<dbReference type="RefSeq" id="XP_022242176.1">
    <property type="nucleotide sequence ID" value="XM_022386468.1"/>
</dbReference>
<evidence type="ECO:0000313" key="10">
    <source>
        <dbReference type="RefSeq" id="XP_022242176.1"/>
    </source>
</evidence>
<dbReference type="Proteomes" id="UP000694941">
    <property type="component" value="Unplaced"/>
</dbReference>
<evidence type="ECO:0000256" key="1">
    <source>
        <dbReference type="ARBA" id="ARBA00004370"/>
    </source>
</evidence>
<proteinExistence type="inferred from homology"/>
<dbReference type="PANTHER" id="PTHR46641:SF25">
    <property type="entry name" value="CNMAMIDE RECEPTOR-RELATED"/>
    <property type="match status" value="1"/>
</dbReference>
<dbReference type="GeneID" id="106459894"/>
<dbReference type="PROSITE" id="PS00237">
    <property type="entry name" value="G_PROTEIN_RECEP_F1_1"/>
    <property type="match status" value="1"/>
</dbReference>
<feature type="transmembrane region" description="Helical" evidence="6">
    <location>
        <begin position="244"/>
        <end position="260"/>
    </location>
</feature>
<feature type="transmembrane region" description="Helical" evidence="6">
    <location>
        <begin position="193"/>
        <end position="218"/>
    </location>
</feature>
<evidence type="ECO:0000256" key="2">
    <source>
        <dbReference type="ARBA" id="ARBA00010663"/>
    </source>
</evidence>
<keyword evidence="3 6" id="KW-0812">Transmembrane</keyword>
<keyword evidence="8" id="KW-1185">Reference proteome</keyword>
<dbReference type="InterPro" id="IPR052954">
    <property type="entry name" value="GPCR-Ligand_Int"/>
</dbReference>
<evidence type="ECO:0000259" key="7">
    <source>
        <dbReference type="PROSITE" id="PS50262"/>
    </source>
</evidence>
<feature type="transmembrane region" description="Helical" evidence="6">
    <location>
        <begin position="291"/>
        <end position="314"/>
    </location>
</feature>
<feature type="transmembrane region" description="Helical" evidence="6">
    <location>
        <begin position="102"/>
        <end position="125"/>
    </location>
</feature>
<evidence type="ECO:0000256" key="5">
    <source>
        <dbReference type="ARBA" id="ARBA00023136"/>
    </source>
</evidence>
<gene>
    <name evidence="9 10" type="primary">LOC106459894</name>
</gene>
<evidence type="ECO:0000256" key="4">
    <source>
        <dbReference type="ARBA" id="ARBA00022989"/>
    </source>
</evidence>
<dbReference type="RefSeq" id="XP_022242175.1">
    <property type="nucleotide sequence ID" value="XM_022386467.1"/>
</dbReference>
<feature type="transmembrane region" description="Helical" evidence="6">
    <location>
        <begin position="30"/>
        <end position="54"/>
    </location>
</feature>